<proteinExistence type="predicted"/>
<reference evidence="1" key="1">
    <citation type="submission" date="2019-08" db="EMBL/GenBank/DDBJ databases">
        <authorList>
            <person name="Kucharzyk K."/>
            <person name="Murdoch R.W."/>
            <person name="Higgins S."/>
            <person name="Loffler F."/>
        </authorList>
    </citation>
    <scope>NUCLEOTIDE SEQUENCE</scope>
</reference>
<dbReference type="EMBL" id="VSSQ01009494">
    <property type="protein sequence ID" value="MPM41798.1"/>
    <property type="molecule type" value="Genomic_DNA"/>
</dbReference>
<name>A0A644ZN56_9ZZZZ</name>
<sequence>MESEELTQNELQQALTLPQNKGFRNYIVAAGNGILPESMPEGIDATVLGKRIPASRRNSAQIEYRNGIETVLDICEFHHHLAAADWLIALMRLLDDAGSINDPTTDALLFHCRAQKKHAAILAFTDDGHFFAKIDDDPLVPIETSSFDEAANALFLIIRNTAALPAPVFRIPCAESVNGEL</sequence>
<comment type="caution">
    <text evidence="1">The sequence shown here is derived from an EMBL/GenBank/DDBJ whole genome shotgun (WGS) entry which is preliminary data.</text>
</comment>
<accession>A0A644ZN56</accession>
<dbReference type="AlphaFoldDB" id="A0A644ZN56"/>
<protein>
    <submittedName>
        <fullName evidence="1">Uncharacterized protein</fullName>
    </submittedName>
</protein>
<gene>
    <name evidence="1" type="ORF">SDC9_88457</name>
</gene>
<evidence type="ECO:0000313" key="1">
    <source>
        <dbReference type="EMBL" id="MPM41798.1"/>
    </source>
</evidence>
<organism evidence="1">
    <name type="scientific">bioreactor metagenome</name>
    <dbReference type="NCBI Taxonomy" id="1076179"/>
    <lineage>
        <taxon>unclassified sequences</taxon>
        <taxon>metagenomes</taxon>
        <taxon>ecological metagenomes</taxon>
    </lineage>
</organism>